<proteinExistence type="predicted"/>
<accession>A0A072U941</accession>
<dbReference type="Proteomes" id="UP000002051">
    <property type="component" value="Chromosome 6"/>
</dbReference>
<gene>
    <name evidence="2" type="ordered locus">MTR_6g037030</name>
</gene>
<keyword evidence="1" id="KW-0472">Membrane</keyword>
<reference evidence="2 4" key="2">
    <citation type="journal article" date="2014" name="BMC Genomics">
        <title>An improved genome release (version Mt4.0) for the model legume Medicago truncatula.</title>
        <authorList>
            <person name="Tang H."/>
            <person name="Krishnakumar V."/>
            <person name="Bidwell S."/>
            <person name="Rosen B."/>
            <person name="Chan A."/>
            <person name="Zhou S."/>
            <person name="Gentzbittel L."/>
            <person name="Childs K.L."/>
            <person name="Yandell M."/>
            <person name="Gundlach H."/>
            <person name="Mayer K.F."/>
            <person name="Schwartz D.C."/>
            <person name="Town C.D."/>
        </authorList>
    </citation>
    <scope>GENOME REANNOTATION</scope>
    <source>
        <strain evidence="2">A17</strain>
        <strain evidence="3 4">cv. Jemalong A17</strain>
    </source>
</reference>
<sequence>MVAACVSMVEEELNQFQRNDVWDLVPKPFQKNIIGTKWVIKSRLLLFAVVSGYPSLSLLGALIRNGMRSFVDIFYSLRI</sequence>
<protein>
    <submittedName>
        <fullName evidence="2">Transmembrane protein, putative</fullName>
    </submittedName>
</protein>
<evidence type="ECO:0000313" key="2">
    <source>
        <dbReference type="EMBL" id="KEH25876.1"/>
    </source>
</evidence>
<reference evidence="3" key="3">
    <citation type="submission" date="2015-04" db="UniProtKB">
        <authorList>
            <consortium name="EnsemblPlants"/>
        </authorList>
    </citation>
    <scope>IDENTIFICATION</scope>
    <source>
        <strain evidence="3">cv. Jemalong A17</strain>
    </source>
</reference>
<reference evidence="2 4" key="1">
    <citation type="journal article" date="2011" name="Nature">
        <title>The Medicago genome provides insight into the evolution of rhizobial symbioses.</title>
        <authorList>
            <person name="Young N.D."/>
            <person name="Debelle F."/>
            <person name="Oldroyd G.E."/>
            <person name="Geurts R."/>
            <person name="Cannon S.B."/>
            <person name="Udvardi M.K."/>
            <person name="Benedito V.A."/>
            <person name="Mayer K.F."/>
            <person name="Gouzy J."/>
            <person name="Schoof H."/>
            <person name="Van de Peer Y."/>
            <person name="Proost S."/>
            <person name="Cook D.R."/>
            <person name="Meyers B.C."/>
            <person name="Spannagl M."/>
            <person name="Cheung F."/>
            <person name="De Mita S."/>
            <person name="Krishnakumar V."/>
            <person name="Gundlach H."/>
            <person name="Zhou S."/>
            <person name="Mudge J."/>
            <person name="Bharti A.K."/>
            <person name="Murray J.D."/>
            <person name="Naoumkina M.A."/>
            <person name="Rosen B."/>
            <person name="Silverstein K.A."/>
            <person name="Tang H."/>
            <person name="Rombauts S."/>
            <person name="Zhao P.X."/>
            <person name="Zhou P."/>
            <person name="Barbe V."/>
            <person name="Bardou P."/>
            <person name="Bechner M."/>
            <person name="Bellec A."/>
            <person name="Berger A."/>
            <person name="Berges H."/>
            <person name="Bidwell S."/>
            <person name="Bisseling T."/>
            <person name="Choisne N."/>
            <person name="Couloux A."/>
            <person name="Denny R."/>
            <person name="Deshpande S."/>
            <person name="Dai X."/>
            <person name="Doyle J.J."/>
            <person name="Dudez A.M."/>
            <person name="Farmer A.D."/>
            <person name="Fouteau S."/>
            <person name="Franken C."/>
            <person name="Gibelin C."/>
            <person name="Gish J."/>
            <person name="Goldstein S."/>
            <person name="Gonzalez A.J."/>
            <person name="Green P.J."/>
            <person name="Hallab A."/>
            <person name="Hartog M."/>
            <person name="Hua A."/>
            <person name="Humphray S.J."/>
            <person name="Jeong D.H."/>
            <person name="Jing Y."/>
            <person name="Jocker A."/>
            <person name="Kenton S.M."/>
            <person name="Kim D.J."/>
            <person name="Klee K."/>
            <person name="Lai H."/>
            <person name="Lang C."/>
            <person name="Lin S."/>
            <person name="Macmil S.L."/>
            <person name="Magdelenat G."/>
            <person name="Matthews L."/>
            <person name="McCorrison J."/>
            <person name="Monaghan E.L."/>
            <person name="Mun J.H."/>
            <person name="Najar F.Z."/>
            <person name="Nicholson C."/>
            <person name="Noirot C."/>
            <person name="O'Bleness M."/>
            <person name="Paule C.R."/>
            <person name="Poulain J."/>
            <person name="Prion F."/>
            <person name="Qin B."/>
            <person name="Qu C."/>
            <person name="Retzel E.F."/>
            <person name="Riddle C."/>
            <person name="Sallet E."/>
            <person name="Samain S."/>
            <person name="Samson N."/>
            <person name="Sanders I."/>
            <person name="Saurat O."/>
            <person name="Scarpelli C."/>
            <person name="Schiex T."/>
            <person name="Segurens B."/>
            <person name="Severin A.J."/>
            <person name="Sherrier D.J."/>
            <person name="Shi R."/>
            <person name="Sims S."/>
            <person name="Singer S.R."/>
            <person name="Sinharoy S."/>
            <person name="Sterck L."/>
            <person name="Viollet A."/>
            <person name="Wang B.B."/>
            <person name="Wang K."/>
            <person name="Wang M."/>
            <person name="Wang X."/>
            <person name="Warfsmann J."/>
            <person name="Weissenbach J."/>
            <person name="White D.D."/>
            <person name="White J.D."/>
            <person name="Wiley G.B."/>
            <person name="Wincker P."/>
            <person name="Xing Y."/>
            <person name="Yang L."/>
            <person name="Yao Z."/>
            <person name="Ying F."/>
            <person name="Zhai J."/>
            <person name="Zhou L."/>
            <person name="Zuber A."/>
            <person name="Denarie J."/>
            <person name="Dixon R.A."/>
            <person name="May G.D."/>
            <person name="Schwartz D.C."/>
            <person name="Rogers J."/>
            <person name="Quetier F."/>
            <person name="Town C.D."/>
            <person name="Roe B.A."/>
        </authorList>
    </citation>
    <scope>NUCLEOTIDE SEQUENCE [LARGE SCALE GENOMIC DNA]</scope>
    <source>
        <strain evidence="2">A17</strain>
        <strain evidence="3 4">cv. Jemalong A17</strain>
    </source>
</reference>
<dbReference type="AlphaFoldDB" id="A0A072U941"/>
<dbReference type="EMBL" id="CM001222">
    <property type="protein sequence ID" value="KEH25876.1"/>
    <property type="molecule type" value="Genomic_DNA"/>
</dbReference>
<dbReference type="EnsemblPlants" id="KEH25876">
    <property type="protein sequence ID" value="KEH25876"/>
    <property type="gene ID" value="MTR_6g037030"/>
</dbReference>
<evidence type="ECO:0000313" key="3">
    <source>
        <dbReference type="EnsemblPlants" id="KEH25876"/>
    </source>
</evidence>
<dbReference type="HOGENOM" id="CLU_2609682_0_0_1"/>
<keyword evidence="1 2" id="KW-0812">Transmembrane</keyword>
<evidence type="ECO:0000313" key="4">
    <source>
        <dbReference type="Proteomes" id="UP000002051"/>
    </source>
</evidence>
<keyword evidence="4" id="KW-1185">Reference proteome</keyword>
<keyword evidence="1" id="KW-1133">Transmembrane helix</keyword>
<name>A0A072U941_MEDTR</name>
<feature type="transmembrane region" description="Helical" evidence="1">
    <location>
        <begin position="44"/>
        <end position="63"/>
    </location>
</feature>
<evidence type="ECO:0000256" key="1">
    <source>
        <dbReference type="SAM" id="Phobius"/>
    </source>
</evidence>
<organism evidence="2 4">
    <name type="scientific">Medicago truncatula</name>
    <name type="common">Barrel medic</name>
    <name type="synonym">Medicago tribuloides</name>
    <dbReference type="NCBI Taxonomy" id="3880"/>
    <lineage>
        <taxon>Eukaryota</taxon>
        <taxon>Viridiplantae</taxon>
        <taxon>Streptophyta</taxon>
        <taxon>Embryophyta</taxon>
        <taxon>Tracheophyta</taxon>
        <taxon>Spermatophyta</taxon>
        <taxon>Magnoliopsida</taxon>
        <taxon>eudicotyledons</taxon>
        <taxon>Gunneridae</taxon>
        <taxon>Pentapetalae</taxon>
        <taxon>rosids</taxon>
        <taxon>fabids</taxon>
        <taxon>Fabales</taxon>
        <taxon>Fabaceae</taxon>
        <taxon>Papilionoideae</taxon>
        <taxon>50 kb inversion clade</taxon>
        <taxon>NPAAA clade</taxon>
        <taxon>Hologalegina</taxon>
        <taxon>IRL clade</taxon>
        <taxon>Trifolieae</taxon>
        <taxon>Medicago</taxon>
    </lineage>
</organism>